<name>A0A1F7X1M2_9BACT</name>
<organism evidence="1 2">
    <name type="scientific">Candidatus Woesebacteria bacterium RBG_13_36_22</name>
    <dbReference type="NCBI Taxonomy" id="1802478"/>
    <lineage>
        <taxon>Bacteria</taxon>
        <taxon>Candidatus Woeseibacteriota</taxon>
    </lineage>
</organism>
<evidence type="ECO:0000313" key="2">
    <source>
        <dbReference type="Proteomes" id="UP000176939"/>
    </source>
</evidence>
<dbReference type="AlphaFoldDB" id="A0A1F7X1M2"/>
<dbReference type="Proteomes" id="UP000176939">
    <property type="component" value="Unassembled WGS sequence"/>
</dbReference>
<evidence type="ECO:0008006" key="3">
    <source>
        <dbReference type="Google" id="ProtNLM"/>
    </source>
</evidence>
<accession>A0A1F7X1M2</accession>
<evidence type="ECO:0000313" key="1">
    <source>
        <dbReference type="EMBL" id="OGM08982.1"/>
    </source>
</evidence>
<comment type="caution">
    <text evidence="1">The sequence shown here is derived from an EMBL/GenBank/DDBJ whole genome shotgun (WGS) entry which is preliminary data.</text>
</comment>
<sequence>MGRTINYYIYKIIEINSGMFYFGQRKCPKNKTPETDNYMGSNKHIKKMIKQYGIEGYKKEILFKNLSQYEADRKEIDLIYSHQLLRINRKKQGKLCMNHHPGGSMGNIRKKYRRAQ</sequence>
<dbReference type="EMBL" id="MGFQ01000031">
    <property type="protein sequence ID" value="OGM08982.1"/>
    <property type="molecule type" value="Genomic_DNA"/>
</dbReference>
<protein>
    <recommendedName>
        <fullName evidence="3">GIY-YIG domain-containing protein</fullName>
    </recommendedName>
</protein>
<gene>
    <name evidence="1" type="ORF">A2Z67_06060</name>
</gene>
<reference evidence="1 2" key="1">
    <citation type="journal article" date="2016" name="Nat. Commun.">
        <title>Thousands of microbial genomes shed light on interconnected biogeochemical processes in an aquifer system.</title>
        <authorList>
            <person name="Anantharaman K."/>
            <person name="Brown C.T."/>
            <person name="Hug L.A."/>
            <person name="Sharon I."/>
            <person name="Castelle C.J."/>
            <person name="Probst A.J."/>
            <person name="Thomas B.C."/>
            <person name="Singh A."/>
            <person name="Wilkins M.J."/>
            <person name="Karaoz U."/>
            <person name="Brodie E.L."/>
            <person name="Williams K.H."/>
            <person name="Hubbard S.S."/>
            <person name="Banfield J.F."/>
        </authorList>
    </citation>
    <scope>NUCLEOTIDE SEQUENCE [LARGE SCALE GENOMIC DNA]</scope>
</reference>
<proteinExistence type="predicted"/>